<feature type="compositionally biased region" description="Acidic residues" evidence="1">
    <location>
        <begin position="228"/>
        <end position="237"/>
    </location>
</feature>
<evidence type="ECO:0000313" key="3">
    <source>
        <dbReference type="Proteomes" id="UP000707451"/>
    </source>
</evidence>
<feature type="compositionally biased region" description="Basic and acidic residues" evidence="1">
    <location>
        <begin position="120"/>
        <end position="133"/>
    </location>
</feature>
<organism evidence="2 3">
    <name type="scientific">Linnemannia hyalina</name>
    <dbReference type="NCBI Taxonomy" id="64524"/>
    <lineage>
        <taxon>Eukaryota</taxon>
        <taxon>Fungi</taxon>
        <taxon>Fungi incertae sedis</taxon>
        <taxon>Mucoromycota</taxon>
        <taxon>Mortierellomycotina</taxon>
        <taxon>Mortierellomycetes</taxon>
        <taxon>Mortierellales</taxon>
        <taxon>Mortierellaceae</taxon>
        <taxon>Linnemannia</taxon>
    </lineage>
</organism>
<proteinExistence type="predicted"/>
<feature type="compositionally biased region" description="Low complexity" evidence="1">
    <location>
        <begin position="134"/>
        <end position="150"/>
    </location>
</feature>
<evidence type="ECO:0000256" key="1">
    <source>
        <dbReference type="SAM" id="MobiDB-lite"/>
    </source>
</evidence>
<reference evidence="2" key="1">
    <citation type="submission" date="2021-06" db="EMBL/GenBank/DDBJ databases">
        <title>Genome Sequence of Mortierella hyaline Strain SCG-10, a Cold-Adapted, Nitrate-Reducing Fungus Isolated from Soil in Minnesota, USA.</title>
        <authorList>
            <person name="Aldossari N."/>
        </authorList>
    </citation>
    <scope>NUCLEOTIDE SEQUENCE</scope>
    <source>
        <strain evidence="2">SCG-10</strain>
    </source>
</reference>
<feature type="region of interest" description="Disordered" evidence="1">
    <location>
        <begin position="91"/>
        <end position="285"/>
    </location>
</feature>
<evidence type="ECO:0008006" key="4">
    <source>
        <dbReference type="Google" id="ProtNLM"/>
    </source>
</evidence>
<dbReference type="EMBL" id="JAHRHY010000005">
    <property type="protein sequence ID" value="KAG9068964.1"/>
    <property type="molecule type" value="Genomic_DNA"/>
</dbReference>
<feature type="compositionally biased region" description="Polar residues" evidence="1">
    <location>
        <begin position="1"/>
        <end position="13"/>
    </location>
</feature>
<sequence>MSTPSVTAVYSVSTPTQDTTTATEAAGTSGPILTFDAPIDSSYNASALPGQLQKEQYLSALAKALSALQESINTGLTGRLVQQGVLEEKGDNPIDVKNKVRTKVPGQPNNSKKGQTKKQQQREQQEQKDKESEAAAASTEATSSTTEIAQGTKSTTATSGVEAISLSATSTTAPDTSSAMDIDLTPSSTAETVSSTDALELEDQYKPKGGIYGSDDEDEGATAKDEVDLVMEADPGEIDGACLELPKEQDASSAAPSQTKKRNELPVELAGQESAATKKSRGSEA</sequence>
<evidence type="ECO:0000313" key="2">
    <source>
        <dbReference type="EMBL" id="KAG9068964.1"/>
    </source>
</evidence>
<feature type="compositionally biased region" description="Polar residues" evidence="1">
    <location>
        <begin position="185"/>
        <end position="197"/>
    </location>
</feature>
<feature type="compositionally biased region" description="Low complexity" evidence="1">
    <location>
        <begin position="14"/>
        <end position="28"/>
    </location>
</feature>
<dbReference type="OrthoDB" id="2446977at2759"/>
<dbReference type="Proteomes" id="UP000707451">
    <property type="component" value="Unassembled WGS sequence"/>
</dbReference>
<keyword evidence="3" id="KW-1185">Reference proteome</keyword>
<gene>
    <name evidence="2" type="ORF">KI688_009854</name>
</gene>
<feature type="region of interest" description="Disordered" evidence="1">
    <location>
        <begin position="1"/>
        <end position="32"/>
    </location>
</feature>
<name>A0A9P8BU50_9FUNG</name>
<comment type="caution">
    <text evidence="2">The sequence shown here is derived from an EMBL/GenBank/DDBJ whole genome shotgun (WGS) entry which is preliminary data.</text>
</comment>
<feature type="compositionally biased region" description="Low complexity" evidence="1">
    <location>
        <begin position="167"/>
        <end position="179"/>
    </location>
</feature>
<accession>A0A9P8BU50</accession>
<dbReference type="AlphaFoldDB" id="A0A9P8BU50"/>
<protein>
    <recommendedName>
        <fullName evidence="4">EKC/KEOPS complex subunit GON7</fullName>
    </recommendedName>
</protein>